<comment type="caution">
    <text evidence="2">The sequence shown here is derived from an EMBL/GenBank/DDBJ whole genome shotgun (WGS) entry which is preliminary data.</text>
</comment>
<feature type="region of interest" description="Disordered" evidence="1">
    <location>
        <begin position="149"/>
        <end position="169"/>
    </location>
</feature>
<feature type="region of interest" description="Disordered" evidence="1">
    <location>
        <begin position="216"/>
        <end position="235"/>
    </location>
</feature>
<evidence type="ECO:0000313" key="3">
    <source>
        <dbReference type="Proteomes" id="UP001165065"/>
    </source>
</evidence>
<dbReference type="OrthoDB" id="206001at2759"/>
<proteinExistence type="predicted"/>
<accession>A0A9W7L4A3</accession>
<feature type="compositionally biased region" description="Gly residues" evidence="1">
    <location>
        <begin position="518"/>
        <end position="531"/>
    </location>
</feature>
<feature type="compositionally biased region" description="Gly residues" evidence="1">
    <location>
        <begin position="354"/>
        <end position="364"/>
    </location>
</feature>
<feature type="region of interest" description="Disordered" evidence="1">
    <location>
        <begin position="601"/>
        <end position="636"/>
    </location>
</feature>
<dbReference type="Proteomes" id="UP001165065">
    <property type="component" value="Unassembled WGS sequence"/>
</dbReference>
<evidence type="ECO:0000256" key="1">
    <source>
        <dbReference type="SAM" id="MobiDB-lite"/>
    </source>
</evidence>
<dbReference type="Gene3D" id="1.25.40.10">
    <property type="entry name" value="Tetratricopeptide repeat domain"/>
    <property type="match status" value="1"/>
</dbReference>
<protein>
    <submittedName>
        <fullName evidence="2">Uncharacterized protein</fullName>
    </submittedName>
</protein>
<gene>
    <name evidence="2" type="ORF">TrCOL_g9001</name>
</gene>
<feature type="region of interest" description="Disordered" evidence="1">
    <location>
        <begin position="345"/>
        <end position="403"/>
    </location>
</feature>
<dbReference type="AlphaFoldDB" id="A0A9W7L4A3"/>
<feature type="compositionally biased region" description="Basic and acidic residues" evidence="1">
    <location>
        <begin position="609"/>
        <end position="627"/>
    </location>
</feature>
<dbReference type="EMBL" id="BRYA01000007">
    <property type="protein sequence ID" value="GMI31198.1"/>
    <property type="molecule type" value="Genomic_DNA"/>
</dbReference>
<feature type="compositionally biased region" description="Basic and acidic residues" evidence="1">
    <location>
        <begin position="379"/>
        <end position="388"/>
    </location>
</feature>
<reference evidence="3" key="1">
    <citation type="journal article" date="2023" name="Commun. Biol.">
        <title>Genome analysis of Parmales, the sister group of diatoms, reveals the evolutionary specialization of diatoms from phago-mixotrophs to photoautotrophs.</title>
        <authorList>
            <person name="Ban H."/>
            <person name="Sato S."/>
            <person name="Yoshikawa S."/>
            <person name="Yamada K."/>
            <person name="Nakamura Y."/>
            <person name="Ichinomiya M."/>
            <person name="Sato N."/>
            <person name="Blanc-Mathieu R."/>
            <person name="Endo H."/>
            <person name="Kuwata A."/>
            <person name="Ogata H."/>
        </authorList>
    </citation>
    <scope>NUCLEOTIDE SEQUENCE [LARGE SCALE GENOMIC DNA]</scope>
</reference>
<dbReference type="SUPFAM" id="SSF48452">
    <property type="entry name" value="TPR-like"/>
    <property type="match status" value="1"/>
</dbReference>
<sequence length="983" mass="104315">MPAIWQSLRPPPDKNKALKETPIPKEHLATILPLWDSISGLVTEARKDVEVVAVQMEKSQPTSLACAGATSASLRVGKLVKVSKVRDLPKSLNAVKAAITKANLTWAGIENQKDDKALQDLVPVIESVVGNLTAVQEVLEKINSILNPKPGSLEAQGSSGRGKRRFGRAASKVKVTAALSVKKAPAEDAGDAEAPSDPVGDGVAPAAAEVLDKPQAFSSTGSPKATKVRTRASNVAGQQASIGKVVRKLRDNKVKVDSSTQNEFGSNAIDLLKLERSQPLNEAAVELGEYFSLRAEMRKNPGGFRGSTKSSKELVGIMLSKPRTAGGRNESMAFKKKMGSKWGKLQAGVRGEVDAGGVGGGGGEGGEKKPSTPSGARGGDGKAREREGPLGLPNLKNAKNLRGSLRSTFRNVKNVMGVKSILKPASRDGSGGSRGGDFGGKGGGGGGSIDFDVDSSGNIESGRESGVQSVRSSIRGVASTLGRFSPKRLRPSLPSSAGGGGRERSGRSISFDLDEGEVGGGGGRGEGGGGKKPSTAPQPSLPNIVEPPTTPESRSAVARTVGGESMDKLASSLEALHGEFAMAVPSPSKLDMEAFKAAFHGGEGEGEEGEGKEGEDAKKEEVKEKEKKGKKKKKKKRGITGMFGFKGIKDAVGKGVAMIGSKALRAVTPPKSPFGRSKKRYVMEGKGGGLSDAEILEDALKYWTAVKEGRMLESVADSNHNRKFGIQQAKRSFLSRTKSRRGKEAHESYRMDGAQGSLEWADLNLGLVAFAMTEGVGGEESKRGHGRAAEYLRAAAEEHPHDPSAYVRSGQLQALSDNRVTRARGLENLRRGVELLEGLEARGDPSSFLVEAGASFGALAYENSELKNATRAFDRVLMEGSYYAADEALCTKAQVMLRRGQYEEAAKFYQAMGGDKPPRREGGLRKLYGEGGEGGRGKQVYYYPEFEREEMGGNLGWVRTMRRPETMQGAREAYDMDPRHLSR</sequence>
<keyword evidence="3" id="KW-1185">Reference proteome</keyword>
<name>A0A9W7L4A3_9STRA</name>
<feature type="region of interest" description="Disordered" evidence="1">
    <location>
        <begin position="420"/>
        <end position="561"/>
    </location>
</feature>
<dbReference type="InterPro" id="IPR011990">
    <property type="entry name" value="TPR-like_helical_dom_sf"/>
</dbReference>
<evidence type="ECO:0000313" key="2">
    <source>
        <dbReference type="EMBL" id="GMI31198.1"/>
    </source>
</evidence>
<organism evidence="2 3">
    <name type="scientific">Triparma columacea</name>
    <dbReference type="NCBI Taxonomy" id="722753"/>
    <lineage>
        <taxon>Eukaryota</taxon>
        <taxon>Sar</taxon>
        <taxon>Stramenopiles</taxon>
        <taxon>Ochrophyta</taxon>
        <taxon>Bolidophyceae</taxon>
        <taxon>Parmales</taxon>
        <taxon>Triparmaceae</taxon>
        <taxon>Triparma</taxon>
    </lineage>
</organism>
<feature type="compositionally biased region" description="Gly residues" evidence="1">
    <location>
        <begin position="429"/>
        <end position="448"/>
    </location>
</feature>